<dbReference type="CDD" id="cd01767">
    <property type="entry name" value="UBX"/>
    <property type="match status" value="1"/>
</dbReference>
<dbReference type="Pfam" id="PF22566">
    <property type="entry name" value="UBA_8"/>
    <property type="match status" value="1"/>
</dbReference>
<dbReference type="InterPro" id="IPR054109">
    <property type="entry name" value="UBA_8"/>
</dbReference>
<keyword evidence="2" id="KW-0963">Cytoplasm</keyword>
<dbReference type="SMART" id="SM00594">
    <property type="entry name" value="UAS"/>
    <property type="match status" value="1"/>
</dbReference>
<evidence type="ECO:0000313" key="6">
    <source>
        <dbReference type="Proteomes" id="UP000479190"/>
    </source>
</evidence>
<evidence type="ECO:0000256" key="2">
    <source>
        <dbReference type="ARBA" id="ARBA00022490"/>
    </source>
</evidence>
<evidence type="ECO:0000259" key="4">
    <source>
        <dbReference type="SMART" id="SM00594"/>
    </source>
</evidence>
<keyword evidence="6" id="KW-1185">Reference proteome</keyword>
<accession>A0A6H5IG93</accession>
<dbReference type="GO" id="GO:0005783">
    <property type="term" value="C:endoplasmic reticulum"/>
    <property type="evidence" value="ECO:0007669"/>
    <property type="project" value="TreeGrafter"/>
</dbReference>
<dbReference type="GO" id="GO:0036503">
    <property type="term" value="P:ERAD pathway"/>
    <property type="evidence" value="ECO:0007669"/>
    <property type="project" value="TreeGrafter"/>
</dbReference>
<protein>
    <recommendedName>
        <fullName evidence="4">UAS domain-containing protein</fullName>
    </recommendedName>
</protein>
<gene>
    <name evidence="5" type="ORF">TBRA_LOCUS5649</name>
</gene>
<reference evidence="5 6" key="1">
    <citation type="submission" date="2020-02" db="EMBL/GenBank/DDBJ databases">
        <authorList>
            <person name="Ferguson B K."/>
        </authorList>
    </citation>
    <scope>NUCLEOTIDE SEQUENCE [LARGE SCALE GENOMIC DNA]</scope>
</reference>
<dbReference type="Gene3D" id="1.10.8.10">
    <property type="entry name" value="DNA helicase RuvA subunit, C-terminal domain"/>
    <property type="match status" value="1"/>
</dbReference>
<dbReference type="PANTHER" id="PTHR23322:SF1">
    <property type="entry name" value="FAS-ASSOCIATED FACTOR 2"/>
    <property type="match status" value="1"/>
</dbReference>
<dbReference type="InterPro" id="IPR036249">
    <property type="entry name" value="Thioredoxin-like_sf"/>
</dbReference>
<dbReference type="Gene3D" id="3.10.20.90">
    <property type="entry name" value="Phosphatidylinositol 3-kinase Catalytic Subunit, Chain A, domain 1"/>
    <property type="match status" value="1"/>
</dbReference>
<evidence type="ECO:0000256" key="1">
    <source>
        <dbReference type="ARBA" id="ARBA00004496"/>
    </source>
</evidence>
<evidence type="ECO:0000313" key="5">
    <source>
        <dbReference type="EMBL" id="CAB0033751.1"/>
    </source>
</evidence>
<dbReference type="EMBL" id="CADCXV010000721">
    <property type="protein sequence ID" value="CAB0033751.1"/>
    <property type="molecule type" value="Genomic_DNA"/>
</dbReference>
<dbReference type="GO" id="GO:0043130">
    <property type="term" value="F:ubiquitin binding"/>
    <property type="evidence" value="ECO:0007669"/>
    <property type="project" value="TreeGrafter"/>
</dbReference>
<dbReference type="SUPFAM" id="SSF52833">
    <property type="entry name" value="Thioredoxin-like"/>
    <property type="match status" value="1"/>
</dbReference>
<evidence type="ECO:0000256" key="3">
    <source>
        <dbReference type="SAM" id="Coils"/>
    </source>
</evidence>
<feature type="coiled-coil region" evidence="3">
    <location>
        <begin position="297"/>
        <end position="334"/>
    </location>
</feature>
<feature type="domain" description="UAS" evidence="4">
    <location>
        <begin position="133"/>
        <end position="258"/>
    </location>
</feature>
<organism evidence="5 6">
    <name type="scientific">Trichogramma brassicae</name>
    <dbReference type="NCBI Taxonomy" id="86971"/>
    <lineage>
        <taxon>Eukaryota</taxon>
        <taxon>Metazoa</taxon>
        <taxon>Ecdysozoa</taxon>
        <taxon>Arthropoda</taxon>
        <taxon>Hexapoda</taxon>
        <taxon>Insecta</taxon>
        <taxon>Pterygota</taxon>
        <taxon>Neoptera</taxon>
        <taxon>Endopterygota</taxon>
        <taxon>Hymenoptera</taxon>
        <taxon>Apocrita</taxon>
        <taxon>Proctotrupomorpha</taxon>
        <taxon>Chalcidoidea</taxon>
        <taxon>Trichogrammatidae</taxon>
        <taxon>Trichogramma</taxon>
    </lineage>
</organism>
<name>A0A6H5IG93_9HYME</name>
<dbReference type="AlphaFoldDB" id="A0A6H5IG93"/>
<dbReference type="InterPro" id="IPR049483">
    <property type="entry name" value="FAF1_2-like_UAS"/>
</dbReference>
<dbReference type="Pfam" id="PF21021">
    <property type="entry name" value="FAF1"/>
    <property type="match status" value="1"/>
</dbReference>
<dbReference type="Gene3D" id="3.40.30.10">
    <property type="entry name" value="Glutaredoxin"/>
    <property type="match status" value="1"/>
</dbReference>
<dbReference type="InterPro" id="IPR050730">
    <property type="entry name" value="UBX_domain-protein"/>
</dbReference>
<sequence length="440" mass="51214">MGDFDLGDLTGEQIEKVLQFQDLTGNEDLAVCRDVLLRHNWNLEVAVQEQLNLFEGRPSMYAQDSRVRPPTVVDEANARIYFSPEGSPNSGGFFSYLMSLCYNVVTSIFQLIFTLFRRNVRPVSLDPVQDVVNFIRSYEEQFGTNHPVFYQGSYSQALSDAKQELRFLLVYLHKDESQEIDQWCRNTLGDPEVIRFINTNTLFWACNIKSGEGYKVAEALRVGTYPFLATIVLKEHKMTIVGKMVGLVQSSTMIRRMQELTEEYESSLSTERHERAQRQVNATLRQEQDDAYQLSLKADQEKERIRLQQENESKRQAERERAEKMEQEAMLERIRLHKEECLQNLLEEPPMNDPSCCHIQTCVAGQKITRRFPSTCKVQNIYEWIYGQPESPNTFRIMSFNFKEIYPNFKDLTLLDAGLTGRVFVHVQNDEEEDEEEEEN</sequence>
<dbReference type="Proteomes" id="UP000479190">
    <property type="component" value="Unassembled WGS sequence"/>
</dbReference>
<dbReference type="InterPro" id="IPR006577">
    <property type="entry name" value="UAS"/>
</dbReference>
<proteinExistence type="predicted"/>
<comment type="subcellular location">
    <subcellularLocation>
        <location evidence="1">Cytoplasm</location>
    </subcellularLocation>
</comment>
<dbReference type="PANTHER" id="PTHR23322">
    <property type="entry name" value="FAS-ASSOCIATED PROTEIN"/>
    <property type="match status" value="1"/>
</dbReference>
<dbReference type="SUPFAM" id="SSF54236">
    <property type="entry name" value="Ubiquitin-like"/>
    <property type="match status" value="1"/>
</dbReference>
<dbReference type="OrthoDB" id="1026733at2759"/>
<dbReference type="InterPro" id="IPR029071">
    <property type="entry name" value="Ubiquitin-like_domsf"/>
</dbReference>
<keyword evidence="3" id="KW-0175">Coiled coil</keyword>